<accession>A0A8J6ZYM0</accession>
<reference evidence="1" key="1">
    <citation type="submission" date="2020-10" db="EMBL/GenBank/DDBJ databases">
        <authorList>
            <person name="Castelo-Branco R."/>
            <person name="Eusebio N."/>
            <person name="Adriana R."/>
            <person name="Vieira A."/>
            <person name="Brugerolle De Fraissinette N."/>
            <person name="Rezende De Castro R."/>
            <person name="Schneider M.P."/>
            <person name="Vasconcelos V."/>
            <person name="Leao P.N."/>
        </authorList>
    </citation>
    <scope>NUCLEOTIDE SEQUENCE</scope>
    <source>
        <strain evidence="1">LEGE 12446</strain>
    </source>
</reference>
<keyword evidence="2" id="KW-1185">Reference proteome</keyword>
<organism evidence="1 2">
    <name type="scientific">Desmonostoc muscorum LEGE 12446</name>
    <dbReference type="NCBI Taxonomy" id="1828758"/>
    <lineage>
        <taxon>Bacteria</taxon>
        <taxon>Bacillati</taxon>
        <taxon>Cyanobacteriota</taxon>
        <taxon>Cyanophyceae</taxon>
        <taxon>Nostocales</taxon>
        <taxon>Nostocaceae</taxon>
        <taxon>Desmonostoc</taxon>
    </lineage>
</organism>
<sequence>MNKANSEQPDITDNDMLPEYDFTNGVRGKHYQAYRRGHTVTIHQADDTTVVQHFTLEDGAVMLDPDVREYFPNGEAVNHALRALISLFPKNSKSVTAQSVE</sequence>
<dbReference type="RefSeq" id="WP_193915294.1">
    <property type="nucleotide sequence ID" value="NZ_JADEXS020000001.1"/>
</dbReference>
<comment type="caution">
    <text evidence="1">The sequence shown here is derived from an EMBL/GenBank/DDBJ whole genome shotgun (WGS) entry which is preliminary data.</text>
</comment>
<gene>
    <name evidence="1" type="ORF">IQ276_08985</name>
</gene>
<evidence type="ECO:0000313" key="1">
    <source>
        <dbReference type="EMBL" id="MBE9022556.1"/>
    </source>
</evidence>
<dbReference type="AlphaFoldDB" id="A0A8J6ZYM0"/>
<dbReference type="Proteomes" id="UP000622533">
    <property type="component" value="Unassembled WGS sequence"/>
</dbReference>
<proteinExistence type="predicted"/>
<evidence type="ECO:0000313" key="2">
    <source>
        <dbReference type="Proteomes" id="UP000622533"/>
    </source>
</evidence>
<name>A0A8J6ZYM0_DESMC</name>
<dbReference type="EMBL" id="JADEXS010000087">
    <property type="protein sequence ID" value="MBE9022556.1"/>
    <property type="molecule type" value="Genomic_DNA"/>
</dbReference>
<protein>
    <submittedName>
        <fullName evidence="1">Uncharacterized protein</fullName>
    </submittedName>
</protein>